<dbReference type="Proteomes" id="UP001211005">
    <property type="component" value="Chromosome"/>
</dbReference>
<evidence type="ECO:0000313" key="3">
    <source>
        <dbReference type="Proteomes" id="UP001211005"/>
    </source>
</evidence>
<feature type="transmembrane region" description="Helical" evidence="1">
    <location>
        <begin position="188"/>
        <end position="211"/>
    </location>
</feature>
<evidence type="ECO:0000313" key="2">
    <source>
        <dbReference type="EMBL" id="WBA40118.1"/>
    </source>
</evidence>
<evidence type="ECO:0000256" key="1">
    <source>
        <dbReference type="SAM" id="Phobius"/>
    </source>
</evidence>
<feature type="transmembrane region" description="Helical" evidence="1">
    <location>
        <begin position="399"/>
        <end position="417"/>
    </location>
</feature>
<proteinExistence type="predicted"/>
<accession>A0ABY7LMJ5</accession>
<organism evidence="2 3">
    <name type="scientific">Hymenobacter canadensis</name>
    <dbReference type="NCBI Taxonomy" id="2999067"/>
    <lineage>
        <taxon>Bacteria</taxon>
        <taxon>Pseudomonadati</taxon>
        <taxon>Bacteroidota</taxon>
        <taxon>Cytophagia</taxon>
        <taxon>Cytophagales</taxon>
        <taxon>Hymenobacteraceae</taxon>
        <taxon>Hymenobacter</taxon>
    </lineage>
</organism>
<name>A0ABY7LMJ5_9BACT</name>
<keyword evidence="1" id="KW-0812">Transmembrane</keyword>
<protein>
    <recommendedName>
        <fullName evidence="4">Glycosyltransferase RgtA/B/C/D-like domain-containing protein</fullName>
    </recommendedName>
</protein>
<feature type="transmembrane region" description="Helical" evidence="1">
    <location>
        <begin position="99"/>
        <end position="116"/>
    </location>
</feature>
<keyword evidence="3" id="KW-1185">Reference proteome</keyword>
<feature type="transmembrane region" description="Helical" evidence="1">
    <location>
        <begin position="21"/>
        <end position="38"/>
    </location>
</feature>
<evidence type="ECO:0008006" key="4">
    <source>
        <dbReference type="Google" id="ProtNLM"/>
    </source>
</evidence>
<reference evidence="2 3" key="1">
    <citation type="submission" date="2022-12" db="EMBL/GenBank/DDBJ databases">
        <title>Hymenobacter canadensis sp. nov. isolated from lake water of the Cambridge Bay, Canada.</title>
        <authorList>
            <person name="Kim W.H."/>
            <person name="Lee Y.M."/>
        </authorList>
    </citation>
    <scope>NUCLEOTIDE SEQUENCE [LARGE SCALE GENOMIC DNA]</scope>
    <source>
        <strain evidence="2 3">PAMC 29467</strain>
    </source>
</reference>
<feature type="transmembrane region" description="Helical" evidence="1">
    <location>
        <begin position="153"/>
        <end position="176"/>
    </location>
</feature>
<feature type="transmembrane region" description="Helical" evidence="1">
    <location>
        <begin position="423"/>
        <end position="441"/>
    </location>
</feature>
<sequence length="500" mass="55499">MSQLRKTSSLPPLPPLLERTDWRWMAGVAVVYLLYLPFSGYSQQYFDAQNYWELPSRFITPERHFSLLHYSSLTRGYAWPLVLTPWRAAWKLLGGSPMLYIQVLGSLVAALCYGWLGPRLWQVLHGAGQLPGPVARLAFVLTGFVFWRDYFNFALTDFPALILLLAALLLVARGLLQGSMPSRPAVGWWLLAGSLLGLACNFRGIYTLSLYPVLLATAWPTVPGAAGVRGSGLRVAALLLGGALVLAPQYLMTRQHAPPGSAWHLSGVLNQNDLVKRHLGQGISNFRYEANIGTDYPEARVWLRDPIGQALARRHSISPAGIAPVAYLKLALRYPLEFGALLTQRLFSGLDLQQPSPFLRQLYRATWLLAGTNYTLLGLGLLVLGRQLWRARRLPGRRLLLATSLLLPALGALPMALESRFLLPLHIGLCMAATLGFPADWHPARLRHTLRPLQRMVLLALYVGWLALNFAFSSYTHIHLEYGGRLLGGSGPEPVTEQRP</sequence>
<dbReference type="RefSeq" id="WP_269558231.1">
    <property type="nucleotide sequence ID" value="NZ_CP114767.1"/>
</dbReference>
<feature type="transmembrane region" description="Helical" evidence="1">
    <location>
        <begin position="453"/>
        <end position="472"/>
    </location>
</feature>
<feature type="transmembrane region" description="Helical" evidence="1">
    <location>
        <begin position="128"/>
        <end position="147"/>
    </location>
</feature>
<dbReference type="EMBL" id="CP114767">
    <property type="protein sequence ID" value="WBA40118.1"/>
    <property type="molecule type" value="Genomic_DNA"/>
</dbReference>
<keyword evidence="1" id="KW-0472">Membrane</keyword>
<gene>
    <name evidence="2" type="ORF">O3303_09745</name>
</gene>
<keyword evidence="1" id="KW-1133">Transmembrane helix</keyword>